<proteinExistence type="predicted"/>
<dbReference type="STRING" id="249189.RV04_GL001022"/>
<keyword evidence="5" id="KW-1185">Reference proteome</keyword>
<dbReference type="GO" id="GO:0005975">
    <property type="term" value="P:carbohydrate metabolic process"/>
    <property type="evidence" value="ECO:0007669"/>
    <property type="project" value="InterPro"/>
</dbReference>
<dbReference type="AlphaFoldDB" id="A0A1L8TRA5"/>
<dbReference type="InterPro" id="IPR045857">
    <property type="entry name" value="O16G_dom_2"/>
</dbReference>
<organism evidence="4 5">
    <name type="scientific">Enterococcus hermanniensis</name>
    <dbReference type="NCBI Taxonomy" id="249189"/>
    <lineage>
        <taxon>Bacteria</taxon>
        <taxon>Bacillati</taxon>
        <taxon>Bacillota</taxon>
        <taxon>Bacilli</taxon>
        <taxon>Lactobacillales</taxon>
        <taxon>Enterococcaceae</taxon>
        <taxon>Enterococcus</taxon>
    </lineage>
</organism>
<gene>
    <name evidence="4" type="ORF">RV04_GL001022</name>
</gene>
<evidence type="ECO:0000256" key="1">
    <source>
        <dbReference type="ARBA" id="ARBA00022801"/>
    </source>
</evidence>
<dbReference type="SMART" id="SM00642">
    <property type="entry name" value="Aamy"/>
    <property type="match status" value="1"/>
</dbReference>
<dbReference type="InterPro" id="IPR006047">
    <property type="entry name" value="GH13_cat_dom"/>
</dbReference>
<dbReference type="Gene3D" id="3.90.400.10">
    <property type="entry name" value="Oligo-1,6-glucosidase, Domain 2"/>
    <property type="match status" value="1"/>
</dbReference>
<reference evidence="4 5" key="1">
    <citation type="submission" date="2014-12" db="EMBL/GenBank/DDBJ databases">
        <title>Draft genome sequences of 29 type strains of Enterococci.</title>
        <authorList>
            <person name="Zhong Z."/>
            <person name="Sun Z."/>
            <person name="Liu W."/>
            <person name="Zhang W."/>
            <person name="Zhang H."/>
        </authorList>
    </citation>
    <scope>NUCLEOTIDE SEQUENCE [LARGE SCALE GENOMIC DNA]</scope>
    <source>
        <strain evidence="4 5">DSM 17122</strain>
    </source>
</reference>
<dbReference type="SUPFAM" id="SSF51445">
    <property type="entry name" value="(Trans)glycosidases"/>
    <property type="match status" value="1"/>
</dbReference>
<evidence type="ECO:0000313" key="5">
    <source>
        <dbReference type="Proteomes" id="UP000182077"/>
    </source>
</evidence>
<dbReference type="PANTHER" id="PTHR10357">
    <property type="entry name" value="ALPHA-AMYLASE FAMILY MEMBER"/>
    <property type="match status" value="1"/>
</dbReference>
<dbReference type="EMBL" id="JXKQ01000002">
    <property type="protein sequence ID" value="OJG46594.1"/>
    <property type="molecule type" value="Genomic_DNA"/>
</dbReference>
<keyword evidence="2" id="KW-0326">Glycosidase</keyword>
<accession>A0A1L8TRA5</accession>
<protein>
    <recommendedName>
        <fullName evidence="3">Glycosyl hydrolase family 13 catalytic domain-containing protein</fullName>
    </recommendedName>
</protein>
<dbReference type="Proteomes" id="UP000182077">
    <property type="component" value="Unassembled WGS sequence"/>
</dbReference>
<dbReference type="CDD" id="cd11338">
    <property type="entry name" value="AmyAc_CMD"/>
    <property type="match status" value="1"/>
</dbReference>
<dbReference type="PANTHER" id="PTHR10357:SF210">
    <property type="entry name" value="MALTODEXTRIN GLUCOSIDASE"/>
    <property type="match status" value="1"/>
</dbReference>
<dbReference type="Gene3D" id="3.20.20.80">
    <property type="entry name" value="Glycosidases"/>
    <property type="match status" value="1"/>
</dbReference>
<comment type="caution">
    <text evidence="4">The sequence shown here is derived from an EMBL/GenBank/DDBJ whole genome shotgun (WGS) entry which is preliminary data.</text>
</comment>
<name>A0A1L8TRA5_9ENTE</name>
<dbReference type="Pfam" id="PF00128">
    <property type="entry name" value="Alpha-amylase"/>
    <property type="match status" value="1"/>
</dbReference>
<evidence type="ECO:0000313" key="4">
    <source>
        <dbReference type="EMBL" id="OJG46594.1"/>
    </source>
</evidence>
<dbReference type="GO" id="GO:0016798">
    <property type="term" value="F:hydrolase activity, acting on glycosyl bonds"/>
    <property type="evidence" value="ECO:0007669"/>
    <property type="project" value="UniProtKB-KW"/>
</dbReference>
<evidence type="ECO:0000259" key="3">
    <source>
        <dbReference type="SMART" id="SM00642"/>
    </source>
</evidence>
<evidence type="ECO:0000256" key="2">
    <source>
        <dbReference type="ARBA" id="ARBA00023295"/>
    </source>
</evidence>
<feature type="domain" description="Glycosyl hydrolase family 13 catalytic" evidence="3">
    <location>
        <begin position="84"/>
        <end position="468"/>
    </location>
</feature>
<keyword evidence="1" id="KW-0378">Hydrolase</keyword>
<dbReference type="InterPro" id="IPR017853">
    <property type="entry name" value="GH"/>
</dbReference>
<sequence length="552" mass="64280">MKVATEDRFYFETPMDQGWGLYFYYFKIVHQSAGCETIQFYGFDGQGGEGKVYGSEHDVVPYQLTCYQKSEVAPKWYREAVFYQIFPDRFANGNPAKQINEPKKNSFIYATEEDDPFYIRNKADEIVRWDFYGGNLKGIKNKIPYFKELGITAIYLNPIFEATSNHRYDTNDYFKIDGILGSEDDFRELIEALHAEKIAVVLDGVFSHVGKDSRYFNISGLYGESTGAARDQTSEYYDWFTFNHYPDDYKAWWGVADLPEVRKENPKYQEFIYGDLDSVLTKWTSLGVDGWRLDVADELTDEFIAGIRKNLSAYPDKILIGEVWEDASNKVAYDTRRKYVFGDHLQGVMNYPLRQQILDLMNDERSLKEICEEMIRYQENYPSDFYYNQLNNIGTHDTERILSMVGNSMEALDQAWGLMFMMPGIPCVYYGDEAGLTGGKDPENRKIFPWKTIDPGIFENCQKWIRRRKEYDVLSYGDFFPFYSETQKIFGVIRYTEDAYAIYAINQSDEEQQIKVSELSSPRAFQGDYAILDNIFEDEILAPKGSLFVYNA</sequence>